<organism evidence="1 2">
    <name type="scientific">Paraburkholderia acidisoli</name>
    <dbReference type="NCBI Taxonomy" id="2571748"/>
    <lineage>
        <taxon>Bacteria</taxon>
        <taxon>Pseudomonadati</taxon>
        <taxon>Pseudomonadota</taxon>
        <taxon>Betaproteobacteria</taxon>
        <taxon>Burkholderiales</taxon>
        <taxon>Burkholderiaceae</taxon>
        <taxon>Paraburkholderia</taxon>
    </lineage>
</organism>
<protein>
    <submittedName>
        <fullName evidence="1">Uncharacterized protein</fullName>
    </submittedName>
</protein>
<dbReference type="KEGG" id="pacs:FAZ98_22395"/>
<proteinExistence type="predicted"/>
<sequence>MMKTVFLAMMRPEDHNCPADEQALPRAILSGNDKTLQHGKNSVLFRIGDFHSSRVYTPNGVGGWRTKDVASFPFDFGFFNARQRAASTASVTALQSLLDEPTAAEATHWFPLVVGIADDQFLRLYHVADTGPWGVIYVNYHTEAVASADAGDFVRSMKNGFGALKIARRSANDACNYGRWRQDLEFERKFTFDAIPDTWQMINKLYQEVIEGKLPGFIPEFNLEFQVYDYEATIVEVLEPEEHAGYIAYIPQSDGRVCVKQKWFKENSEIRKETLKFNQNVDLKDAEAHAAEMCGGKVRSLPSYRRTRFDVNFESLDTGNVYGIFFDICRSVDAPRELAFSQCEVEYCRSRTWKPINDVFEQFEVASAFAEDFLRRAGISYRQDLYSKLDFVRKLDQSLNTKSEICNV</sequence>
<gene>
    <name evidence="1" type="ORF">FAZ98_22395</name>
</gene>
<accession>A0A7Z2JIQ9</accession>
<dbReference type="OrthoDB" id="9135079at2"/>
<evidence type="ECO:0000313" key="2">
    <source>
        <dbReference type="Proteomes" id="UP000433577"/>
    </source>
</evidence>
<dbReference type="EMBL" id="CP046915">
    <property type="protein sequence ID" value="QGZ64595.1"/>
    <property type="molecule type" value="Genomic_DNA"/>
</dbReference>
<reference evidence="1 2" key="1">
    <citation type="submission" date="2019-12" db="EMBL/GenBank/DDBJ databases">
        <title>Paraburkholderia acidiphila 7Q-K02 sp. nov and Paraburkholderia acidisoli DHF22 sp. nov., two strains isolated from forest soil.</title>
        <authorList>
            <person name="Gao Z."/>
            <person name="Qiu L."/>
        </authorList>
    </citation>
    <scope>NUCLEOTIDE SEQUENCE [LARGE SCALE GENOMIC DNA]</scope>
    <source>
        <strain evidence="1 2">DHF22</strain>
    </source>
</reference>
<dbReference type="AlphaFoldDB" id="A0A7Z2JIQ9"/>
<keyword evidence="2" id="KW-1185">Reference proteome</keyword>
<evidence type="ECO:0000313" key="1">
    <source>
        <dbReference type="EMBL" id="QGZ64595.1"/>
    </source>
</evidence>
<dbReference type="RefSeq" id="WP_158954186.1">
    <property type="nucleotide sequence ID" value="NZ_CP046915.1"/>
</dbReference>
<name>A0A7Z2JIQ9_9BURK</name>
<dbReference type="Proteomes" id="UP000433577">
    <property type="component" value="Chromosome 3"/>
</dbReference>